<evidence type="ECO:0000313" key="2">
    <source>
        <dbReference type="Proteomes" id="UP000008467"/>
    </source>
</evidence>
<name>F2JPH9_CELLD</name>
<dbReference type="RefSeq" id="WP_013655828.1">
    <property type="nucleotide sequence ID" value="NC_015275.1"/>
</dbReference>
<dbReference type="HOGENOM" id="CLU_2971019_0_0_9"/>
<reference evidence="1 2" key="1">
    <citation type="journal article" date="2011" name="J. Bacteriol.">
        <title>Complete genome sequence of the cellulose-degrading bacterium Cellulosilyticum lentocellum.</title>
        <authorList>
            <consortium name="US DOE Joint Genome Institute"/>
            <person name="Miller D.A."/>
            <person name="Suen G."/>
            <person name="Bruce D."/>
            <person name="Copeland A."/>
            <person name="Cheng J.F."/>
            <person name="Detter C."/>
            <person name="Goodwin L.A."/>
            <person name="Han C.S."/>
            <person name="Hauser L.J."/>
            <person name="Land M.L."/>
            <person name="Lapidus A."/>
            <person name="Lucas S."/>
            <person name="Meincke L."/>
            <person name="Pitluck S."/>
            <person name="Tapia R."/>
            <person name="Teshima H."/>
            <person name="Woyke T."/>
            <person name="Fox B.G."/>
            <person name="Angert E.R."/>
            <person name="Currie C.R."/>
        </authorList>
    </citation>
    <scope>NUCLEOTIDE SEQUENCE [LARGE SCALE GENOMIC DNA]</scope>
    <source>
        <strain evidence="2">ATCC 49066 / DSM 5427 / NCIMB 11756 / RHM5</strain>
    </source>
</reference>
<dbReference type="EMBL" id="CP002582">
    <property type="protein sequence ID" value="ADZ82527.1"/>
    <property type="molecule type" value="Genomic_DNA"/>
</dbReference>
<protein>
    <submittedName>
        <fullName evidence="1">Uncharacterized protein</fullName>
    </submittedName>
</protein>
<accession>F2JPH9</accession>
<dbReference type="KEGG" id="cle:Clole_0794"/>
<dbReference type="STRING" id="642492.Clole_0794"/>
<gene>
    <name evidence="1" type="ordered locus">Clole_0794</name>
</gene>
<dbReference type="Proteomes" id="UP000008467">
    <property type="component" value="Chromosome"/>
</dbReference>
<proteinExistence type="predicted"/>
<evidence type="ECO:0000313" key="1">
    <source>
        <dbReference type="EMBL" id="ADZ82527.1"/>
    </source>
</evidence>
<organism evidence="1 2">
    <name type="scientific">Cellulosilyticum lentocellum (strain ATCC 49066 / DSM 5427 / NCIMB 11756 / RHM5)</name>
    <name type="common">Clostridium lentocellum</name>
    <dbReference type="NCBI Taxonomy" id="642492"/>
    <lineage>
        <taxon>Bacteria</taxon>
        <taxon>Bacillati</taxon>
        <taxon>Bacillota</taxon>
        <taxon>Clostridia</taxon>
        <taxon>Lachnospirales</taxon>
        <taxon>Cellulosilyticaceae</taxon>
        <taxon>Cellulosilyticum</taxon>
    </lineage>
</organism>
<dbReference type="AlphaFoldDB" id="F2JPH9"/>
<keyword evidence="2" id="KW-1185">Reference proteome</keyword>
<sequence>MDPCAYCFAYPHQCEKMCEDKRQYINEFDEDTKVVKRQPCKKKRVFSNQYNKNGIRRS</sequence>